<dbReference type="Proteomes" id="UP000886653">
    <property type="component" value="Unassembled WGS sequence"/>
</dbReference>
<organism evidence="2 3">
    <name type="scientific">Cronartium quercuum f. sp. fusiforme G11</name>
    <dbReference type="NCBI Taxonomy" id="708437"/>
    <lineage>
        <taxon>Eukaryota</taxon>
        <taxon>Fungi</taxon>
        <taxon>Dikarya</taxon>
        <taxon>Basidiomycota</taxon>
        <taxon>Pucciniomycotina</taxon>
        <taxon>Pucciniomycetes</taxon>
        <taxon>Pucciniales</taxon>
        <taxon>Coleosporiaceae</taxon>
        <taxon>Cronartium</taxon>
    </lineage>
</organism>
<protein>
    <submittedName>
        <fullName evidence="2">Uncharacterized protein</fullName>
    </submittedName>
</protein>
<feature type="non-terminal residue" evidence="2">
    <location>
        <position position="1"/>
    </location>
</feature>
<accession>A0A9P6NAT0</accession>
<feature type="region of interest" description="Disordered" evidence="1">
    <location>
        <begin position="37"/>
        <end position="65"/>
    </location>
</feature>
<dbReference type="AlphaFoldDB" id="A0A9P6NAT0"/>
<reference evidence="2" key="1">
    <citation type="submission" date="2013-11" db="EMBL/GenBank/DDBJ databases">
        <title>Genome sequence of the fusiform rust pathogen reveals effectors for host alternation and coevolution with pine.</title>
        <authorList>
            <consortium name="DOE Joint Genome Institute"/>
            <person name="Smith K."/>
            <person name="Pendleton A."/>
            <person name="Kubisiak T."/>
            <person name="Anderson C."/>
            <person name="Salamov A."/>
            <person name="Aerts A."/>
            <person name="Riley R."/>
            <person name="Clum A."/>
            <person name="Lindquist E."/>
            <person name="Ence D."/>
            <person name="Campbell M."/>
            <person name="Kronenberg Z."/>
            <person name="Feau N."/>
            <person name="Dhillon B."/>
            <person name="Hamelin R."/>
            <person name="Burleigh J."/>
            <person name="Smith J."/>
            <person name="Yandell M."/>
            <person name="Nelson C."/>
            <person name="Grigoriev I."/>
            <person name="Davis J."/>
        </authorList>
    </citation>
    <scope>NUCLEOTIDE SEQUENCE</scope>
    <source>
        <strain evidence="2">G11</strain>
    </source>
</reference>
<evidence type="ECO:0000256" key="1">
    <source>
        <dbReference type="SAM" id="MobiDB-lite"/>
    </source>
</evidence>
<evidence type="ECO:0000313" key="2">
    <source>
        <dbReference type="EMBL" id="KAG0140435.1"/>
    </source>
</evidence>
<feature type="compositionally biased region" description="Low complexity" evidence="1">
    <location>
        <begin position="39"/>
        <end position="49"/>
    </location>
</feature>
<comment type="caution">
    <text evidence="2">The sequence shown here is derived from an EMBL/GenBank/DDBJ whole genome shotgun (WGS) entry which is preliminary data.</text>
</comment>
<gene>
    <name evidence="2" type="ORF">CROQUDRAFT_665197</name>
</gene>
<keyword evidence="3" id="KW-1185">Reference proteome</keyword>
<dbReference type="EMBL" id="MU167445">
    <property type="protein sequence ID" value="KAG0140435.1"/>
    <property type="molecule type" value="Genomic_DNA"/>
</dbReference>
<evidence type="ECO:0000313" key="3">
    <source>
        <dbReference type="Proteomes" id="UP000886653"/>
    </source>
</evidence>
<name>A0A9P6NAT0_9BASI</name>
<proteinExistence type="predicted"/>
<sequence>LFAYTLCRSRDTHVIPLGHNKHFGSVLIGTRRRLIPSPTTHLRSSSGRTSTRRTRSSPSIGSVFSPPVLLHWSIRDRPASSSLILHPIQSLRPLNFPRFPSNPSLLIWSRIQPL</sequence>